<keyword evidence="4 5" id="KW-0975">Bacterial flagellum</keyword>
<organism evidence="8 9">
    <name type="scientific">Photobacterium halotolerans</name>
    <dbReference type="NCBI Taxonomy" id="265726"/>
    <lineage>
        <taxon>Bacteria</taxon>
        <taxon>Pseudomonadati</taxon>
        <taxon>Pseudomonadota</taxon>
        <taxon>Gammaproteobacteria</taxon>
        <taxon>Vibrionales</taxon>
        <taxon>Vibrionaceae</taxon>
        <taxon>Photobacterium</taxon>
    </lineage>
</organism>
<dbReference type="Pfam" id="PF02465">
    <property type="entry name" value="FliD_N"/>
    <property type="match status" value="1"/>
</dbReference>
<keyword evidence="8" id="KW-0969">Cilium</keyword>
<evidence type="ECO:0000313" key="9">
    <source>
        <dbReference type="Proteomes" id="UP000033633"/>
    </source>
</evidence>
<dbReference type="GO" id="GO:0009424">
    <property type="term" value="C:bacterial-type flagellum hook"/>
    <property type="evidence" value="ECO:0007669"/>
    <property type="project" value="UniProtKB-UniRule"/>
</dbReference>
<dbReference type="STRING" id="265726.KY46_11305"/>
<dbReference type="GO" id="GO:0071973">
    <property type="term" value="P:bacterial-type flagellum-dependent cell motility"/>
    <property type="evidence" value="ECO:0007669"/>
    <property type="project" value="TreeGrafter"/>
</dbReference>
<dbReference type="PANTHER" id="PTHR30288">
    <property type="entry name" value="FLAGELLAR CAP/ASSEMBLY PROTEIN FLID"/>
    <property type="match status" value="1"/>
</dbReference>
<comment type="function">
    <text evidence="5">Required for morphogenesis and for the elongation of the flagellar filament by facilitating polymerization of the flagellin monomers at the tip of growing filament. Forms a capping structure, which prevents flagellin subunits (transported through the central channel of the flagellum) from leaking out without polymerization at the distal end.</text>
</comment>
<dbReference type="Pfam" id="PF07195">
    <property type="entry name" value="FliD_C"/>
    <property type="match status" value="1"/>
</dbReference>
<dbReference type="RefSeq" id="WP_046220730.1">
    <property type="nucleotide sequence ID" value="NZ_JWYV01000008.1"/>
</dbReference>
<dbReference type="InterPro" id="IPR010810">
    <property type="entry name" value="Flagellin_hook_IN_motif"/>
</dbReference>
<comment type="subcellular location">
    <subcellularLocation>
        <location evidence="5">Secreted</location>
    </subcellularLocation>
    <subcellularLocation>
        <location evidence="5">Bacterial flagellum</location>
    </subcellularLocation>
</comment>
<evidence type="ECO:0000313" key="8">
    <source>
        <dbReference type="EMBL" id="KKC99796.1"/>
    </source>
</evidence>
<dbReference type="OrthoDB" id="9810816at2"/>
<comment type="caution">
    <text evidence="8">The sequence shown here is derived from an EMBL/GenBank/DDBJ whole genome shotgun (WGS) entry which is preliminary data.</text>
</comment>
<keyword evidence="8" id="KW-0966">Cell projection</keyword>
<sequence length="446" mass="47892">MSSIDPISMATQLATYEIQPFQQRFQSQADKYQSQISAYGKIETALRTFRTAVEDMNGLNDSVVKNGATFSQEGNLSANVNASALAGEYQVFVEQVATSHQIGVDLGAGTTADSAIPATGSMVISMDGNTLTLDLATVDTDNDGTTTLQELAAAINNDENNPGVNASLVRANGETHFMLSGKETGVANTVSVSVTGTGDANFENAFANSTDISTPKDAVIWLGAEGTGLKLTNSSNTFEGVIDGVDLTVSKAQTSGDQPIGITVGSDKEATKEQLNKMVDAYNALMSEIDKYTKVGSKDEKRGALAGDGTIRSLENQISSIFRQSYNGQSLYSVGVSIDRNGKLAIDNEKFEAAQATDPAALNEMFNGTDQLFDSLEATVKPYLSFSDGLFTNRKDSLQQNISRIDDKMANLERKYQMSYDRYLAQFTQMNQLMTQMNQTSGLFAI</sequence>
<evidence type="ECO:0000256" key="4">
    <source>
        <dbReference type="ARBA" id="ARBA00023143"/>
    </source>
</evidence>
<evidence type="ECO:0000256" key="3">
    <source>
        <dbReference type="ARBA" id="ARBA00023054"/>
    </source>
</evidence>
<keyword evidence="8" id="KW-0282">Flagellum</keyword>
<reference evidence="8 9" key="1">
    <citation type="submission" date="2014-12" db="EMBL/GenBank/DDBJ databases">
        <title>Mercury Reductase activity and rhizosphere competence traits in the genome of root associated Photobacterium halotolerans MELD1.</title>
        <authorList>
            <person name="Mathew D.C."/>
            <person name="Huang C.-C."/>
        </authorList>
    </citation>
    <scope>NUCLEOTIDE SEQUENCE [LARGE SCALE GENOMIC DNA]</scope>
    <source>
        <strain evidence="8 9">MELD1</strain>
    </source>
</reference>
<dbReference type="PANTHER" id="PTHR30288:SF0">
    <property type="entry name" value="FLAGELLAR HOOK-ASSOCIATED PROTEIN 2"/>
    <property type="match status" value="1"/>
</dbReference>
<dbReference type="GO" id="GO:0007155">
    <property type="term" value="P:cell adhesion"/>
    <property type="evidence" value="ECO:0007669"/>
    <property type="project" value="InterPro"/>
</dbReference>
<dbReference type="PATRIC" id="fig|265726.11.peg.4418"/>
<feature type="domain" description="Flagellar hook-associated protein 2 C-terminal" evidence="7">
    <location>
        <begin position="228"/>
        <end position="439"/>
    </location>
</feature>
<evidence type="ECO:0000259" key="6">
    <source>
        <dbReference type="Pfam" id="PF02465"/>
    </source>
</evidence>
<dbReference type="Pfam" id="PF07196">
    <property type="entry name" value="Flagellin_IN"/>
    <property type="match status" value="1"/>
</dbReference>
<accession>A0A0F5VDB5</accession>
<keyword evidence="5" id="KW-0964">Secreted</keyword>
<dbReference type="InterPro" id="IPR003481">
    <property type="entry name" value="FliD_N"/>
</dbReference>
<dbReference type="InterPro" id="IPR010809">
    <property type="entry name" value="FliD_C"/>
</dbReference>
<proteinExistence type="inferred from homology"/>
<keyword evidence="9" id="KW-1185">Reference proteome</keyword>
<dbReference type="GO" id="GO:0005576">
    <property type="term" value="C:extracellular region"/>
    <property type="evidence" value="ECO:0007669"/>
    <property type="project" value="UniProtKB-SubCell"/>
</dbReference>
<comment type="similarity">
    <text evidence="1 5">Belongs to the FliD family.</text>
</comment>
<dbReference type="InterPro" id="IPR040026">
    <property type="entry name" value="FliD"/>
</dbReference>
<name>A0A0F5VDB5_9GAMM</name>
<dbReference type="GO" id="GO:0009421">
    <property type="term" value="C:bacterial-type flagellum filament cap"/>
    <property type="evidence" value="ECO:0007669"/>
    <property type="project" value="InterPro"/>
</dbReference>
<dbReference type="EMBL" id="JWYV01000008">
    <property type="protein sequence ID" value="KKC99796.1"/>
    <property type="molecule type" value="Genomic_DNA"/>
</dbReference>
<evidence type="ECO:0000259" key="7">
    <source>
        <dbReference type="Pfam" id="PF07195"/>
    </source>
</evidence>
<protein>
    <recommendedName>
        <fullName evidence="5">Flagellar hook-associated protein 2</fullName>
        <shortName evidence="5">HAP2</shortName>
    </recommendedName>
    <alternativeName>
        <fullName evidence="5">Flagellar cap protein</fullName>
    </alternativeName>
</protein>
<evidence type="ECO:0000256" key="5">
    <source>
        <dbReference type="RuleBase" id="RU362066"/>
    </source>
</evidence>
<gene>
    <name evidence="8" type="ORF">KY46_11305</name>
</gene>
<dbReference type="Proteomes" id="UP000033633">
    <property type="component" value="Unassembled WGS sequence"/>
</dbReference>
<evidence type="ECO:0000256" key="2">
    <source>
        <dbReference type="ARBA" id="ARBA00011255"/>
    </source>
</evidence>
<feature type="domain" description="Flagellar hook-associated protein 2 N-terminal" evidence="6">
    <location>
        <begin position="2"/>
        <end position="100"/>
    </location>
</feature>
<evidence type="ECO:0000256" key="1">
    <source>
        <dbReference type="ARBA" id="ARBA00009764"/>
    </source>
</evidence>
<dbReference type="AlphaFoldDB" id="A0A0F5VDB5"/>
<keyword evidence="3" id="KW-0175">Coiled coil</keyword>
<comment type="subunit">
    <text evidence="2 5">Homopentamer.</text>
</comment>